<evidence type="ECO:0000313" key="1">
    <source>
        <dbReference type="EMBL" id="ASZ72613.1"/>
    </source>
</evidence>
<gene>
    <name evidence="1" type="ORF">ADAT_41</name>
</gene>
<evidence type="ECO:0000313" key="2">
    <source>
        <dbReference type="Proteomes" id="UP000221251"/>
    </source>
</evidence>
<dbReference type="Proteomes" id="UP000221251">
    <property type="component" value="Segment"/>
</dbReference>
<organism evidence="1 2">
    <name type="scientific">Arthrobacter phage Adat</name>
    <dbReference type="NCBI Taxonomy" id="2027883"/>
    <lineage>
        <taxon>Viruses</taxon>
        <taxon>Duplodnaviria</taxon>
        <taxon>Heunggongvirae</taxon>
        <taxon>Uroviricota</taxon>
        <taxon>Caudoviricetes</taxon>
        <taxon>Jasminevirus</taxon>
        <taxon>Jasminevirus adat</taxon>
    </lineage>
</organism>
<dbReference type="OrthoDB" id="31748at10239"/>
<protein>
    <submittedName>
        <fullName evidence="1">Uncharacterized protein</fullName>
    </submittedName>
</protein>
<dbReference type="EMBL" id="MF668266">
    <property type="protein sequence ID" value="ASZ72613.1"/>
    <property type="molecule type" value="Genomic_DNA"/>
</dbReference>
<accession>A0A249XLL7</accession>
<keyword evidence="2" id="KW-1185">Reference proteome</keyword>
<reference evidence="1 2" key="1">
    <citation type="submission" date="2017-08" db="EMBL/GenBank/DDBJ databases">
        <authorList>
            <person name="Bertolini C.M."/>
            <person name="Tyransky A."/>
            <person name="Ball S.L."/>
            <person name="Breitenberger C.A."/>
            <person name="Daniels C.J."/>
            <person name="Garlena R.A."/>
            <person name="Russell D.A."/>
            <person name="Pope W.H."/>
            <person name="Jacobs-Sera D."/>
            <person name="Hendrix R.W."/>
            <person name="Hatfull G.F."/>
        </authorList>
    </citation>
    <scope>NUCLEOTIDE SEQUENCE [LARGE SCALE GENOMIC DNA]</scope>
</reference>
<name>A0A249XLL7_9CAUD</name>
<sequence length="138" mass="15437">MATKTVAVTFQDGIEAHHRNREAGNLKRYAYFTNLDGLVKGDKVVVGTQHGLAVATYEGKASEDEAKYANNYLVSKVNVESLEDAKKTHEAEQELDALVEEAILKETRYAQAIHLARGGNEDIQKMLTRMNIVWEESK</sequence>
<proteinExistence type="predicted"/>